<reference evidence="2 3" key="1">
    <citation type="submission" date="2020-02" db="EMBL/GenBank/DDBJ databases">
        <authorList>
            <person name="Zheng R.K."/>
            <person name="Sun C.M."/>
        </authorList>
    </citation>
    <scope>NUCLEOTIDE SEQUENCE [LARGE SCALE GENOMIC DNA]</scope>
    <source>
        <strain evidence="3">zrk23</strain>
    </source>
</reference>
<evidence type="ECO:0000313" key="3">
    <source>
        <dbReference type="Proteomes" id="UP000501568"/>
    </source>
</evidence>
<protein>
    <submittedName>
        <fullName evidence="2">Cupin domain-containing protein</fullName>
    </submittedName>
</protein>
<dbReference type="AlphaFoldDB" id="A0A6G6Y308"/>
<name>A0A6G6Y308_9SPHN</name>
<accession>A0A6G6Y308</accession>
<feature type="domain" description="Cupin type-2" evidence="1">
    <location>
        <begin position="57"/>
        <end position="117"/>
    </location>
</feature>
<dbReference type="RefSeq" id="WP_165325957.1">
    <property type="nucleotide sequence ID" value="NZ_CP049109.1"/>
</dbReference>
<dbReference type="InterPro" id="IPR014710">
    <property type="entry name" value="RmlC-like_jellyroll"/>
</dbReference>
<evidence type="ECO:0000313" key="2">
    <source>
        <dbReference type="EMBL" id="QIG78956.1"/>
    </source>
</evidence>
<dbReference type="Pfam" id="PF07883">
    <property type="entry name" value="Cupin_2"/>
    <property type="match status" value="1"/>
</dbReference>
<dbReference type="KEGG" id="spzr:G5C33_03595"/>
<gene>
    <name evidence="2" type="ORF">G5C33_03595</name>
</gene>
<dbReference type="InterPro" id="IPR011051">
    <property type="entry name" value="RmlC_Cupin_sf"/>
</dbReference>
<dbReference type="EMBL" id="CP049109">
    <property type="protein sequence ID" value="QIG78956.1"/>
    <property type="molecule type" value="Genomic_DNA"/>
</dbReference>
<organism evidence="2 3">
    <name type="scientific">Stakelama tenebrarum</name>
    <dbReference type="NCBI Taxonomy" id="2711215"/>
    <lineage>
        <taxon>Bacteria</taxon>
        <taxon>Pseudomonadati</taxon>
        <taxon>Pseudomonadota</taxon>
        <taxon>Alphaproteobacteria</taxon>
        <taxon>Sphingomonadales</taxon>
        <taxon>Sphingomonadaceae</taxon>
        <taxon>Stakelama</taxon>
    </lineage>
</organism>
<proteinExistence type="predicted"/>
<keyword evidence="3" id="KW-1185">Reference proteome</keyword>
<dbReference type="Proteomes" id="UP000501568">
    <property type="component" value="Chromosome"/>
</dbReference>
<dbReference type="SUPFAM" id="SSF51182">
    <property type="entry name" value="RmlC-like cupins"/>
    <property type="match status" value="1"/>
</dbReference>
<dbReference type="InterPro" id="IPR013096">
    <property type="entry name" value="Cupin_2"/>
</dbReference>
<dbReference type="Gene3D" id="2.60.120.10">
    <property type="entry name" value="Jelly Rolls"/>
    <property type="match status" value="1"/>
</dbReference>
<evidence type="ECO:0000259" key="1">
    <source>
        <dbReference type="Pfam" id="PF07883"/>
    </source>
</evidence>
<sequence>MPSLFTHPAHLGLGAAITAQPEITGMEWYAAYAERTAADGAEGRLVSLHNFTESWDSWEMHPEGEEMVICVEGGLTLHQELADGTTNRITLDRGDYAINPRGTWHTADIDGDSATALFITSGQGTQHRPR</sequence>